<dbReference type="InterPro" id="IPR036770">
    <property type="entry name" value="Ankyrin_rpt-contain_sf"/>
</dbReference>
<accession>A0A3N4LIC7</accession>
<feature type="region of interest" description="Disordered" evidence="7">
    <location>
        <begin position="411"/>
        <end position="452"/>
    </location>
</feature>
<dbReference type="PROSITE" id="PS50088">
    <property type="entry name" value="ANK_REPEAT"/>
    <property type="match status" value="2"/>
</dbReference>
<protein>
    <submittedName>
        <fullName evidence="9">Apses-domain-containing protein</fullName>
    </submittedName>
</protein>
<dbReference type="InterPro" id="IPR051642">
    <property type="entry name" value="SWI6-like"/>
</dbReference>
<dbReference type="Proteomes" id="UP000267821">
    <property type="component" value="Unassembled WGS sequence"/>
</dbReference>
<feature type="compositionally biased region" description="Pro residues" evidence="7">
    <location>
        <begin position="439"/>
        <end position="450"/>
    </location>
</feature>
<evidence type="ECO:0000256" key="5">
    <source>
        <dbReference type="PROSITE-ProRule" id="PRU00023"/>
    </source>
</evidence>
<dbReference type="InterPro" id="IPR036887">
    <property type="entry name" value="HTH_APSES_sf"/>
</dbReference>
<evidence type="ECO:0000256" key="7">
    <source>
        <dbReference type="SAM" id="MobiDB-lite"/>
    </source>
</evidence>
<dbReference type="GO" id="GO:0003677">
    <property type="term" value="F:DNA binding"/>
    <property type="evidence" value="ECO:0007669"/>
    <property type="project" value="InterPro"/>
</dbReference>
<gene>
    <name evidence="9" type="ORF">L211DRAFT_788285</name>
</gene>
<dbReference type="Pfam" id="PF04383">
    <property type="entry name" value="KilA-N"/>
    <property type="match status" value="1"/>
</dbReference>
<dbReference type="SMART" id="SM00248">
    <property type="entry name" value="ANK"/>
    <property type="match status" value="3"/>
</dbReference>
<evidence type="ECO:0000256" key="1">
    <source>
        <dbReference type="ARBA" id="ARBA00022737"/>
    </source>
</evidence>
<keyword evidence="1" id="KW-0677">Repeat</keyword>
<dbReference type="InterPro" id="IPR018004">
    <property type="entry name" value="KilA/APSES_HTH"/>
</dbReference>
<feature type="repeat" description="ANK" evidence="5">
    <location>
        <begin position="216"/>
        <end position="248"/>
    </location>
</feature>
<dbReference type="SUPFAM" id="SSF48403">
    <property type="entry name" value="Ankyrin repeat"/>
    <property type="match status" value="1"/>
</dbReference>
<feature type="compositionally biased region" description="Acidic residues" evidence="7">
    <location>
        <begin position="128"/>
        <end position="142"/>
    </location>
</feature>
<dbReference type="EMBL" id="ML121550">
    <property type="protein sequence ID" value="RPB22657.1"/>
    <property type="molecule type" value="Genomic_DNA"/>
</dbReference>
<feature type="coiled-coil region" evidence="6">
    <location>
        <begin position="468"/>
        <end position="502"/>
    </location>
</feature>
<feature type="compositionally biased region" description="Low complexity" evidence="7">
    <location>
        <begin position="151"/>
        <end position="160"/>
    </location>
</feature>
<feature type="region of interest" description="Disordered" evidence="7">
    <location>
        <begin position="666"/>
        <end position="685"/>
    </location>
</feature>
<keyword evidence="10" id="KW-1185">Reference proteome</keyword>
<dbReference type="GO" id="GO:0030907">
    <property type="term" value="C:MBF transcription complex"/>
    <property type="evidence" value="ECO:0007669"/>
    <property type="project" value="TreeGrafter"/>
</dbReference>
<feature type="region of interest" description="Disordered" evidence="7">
    <location>
        <begin position="78"/>
        <end position="174"/>
    </location>
</feature>
<keyword evidence="2" id="KW-0749">Sporulation</keyword>
<dbReference type="InParanoid" id="A0A3N4LIC7"/>
<dbReference type="Gene3D" id="3.10.260.10">
    <property type="entry name" value="Transcription regulator HTH, APSES-type DNA-binding domain"/>
    <property type="match status" value="1"/>
</dbReference>
<dbReference type="SMART" id="SM01252">
    <property type="entry name" value="KilA-N"/>
    <property type="match status" value="1"/>
</dbReference>
<dbReference type="GO" id="GO:0030435">
    <property type="term" value="P:sporulation resulting in formation of a cellular spore"/>
    <property type="evidence" value="ECO:0007669"/>
    <property type="project" value="UniProtKB-KW"/>
</dbReference>
<dbReference type="Pfam" id="PF13637">
    <property type="entry name" value="Ank_4"/>
    <property type="match status" value="1"/>
</dbReference>
<dbReference type="AlphaFoldDB" id="A0A3N4LIC7"/>
<feature type="domain" description="HTH APSES-type" evidence="8">
    <location>
        <begin position="1"/>
        <end position="88"/>
    </location>
</feature>
<dbReference type="GO" id="GO:0001228">
    <property type="term" value="F:DNA-binding transcription activator activity, RNA polymerase II-specific"/>
    <property type="evidence" value="ECO:0007669"/>
    <property type="project" value="UniProtKB-ARBA"/>
</dbReference>
<feature type="compositionally biased region" description="Low complexity" evidence="7">
    <location>
        <begin position="93"/>
        <end position="113"/>
    </location>
</feature>
<evidence type="ECO:0000256" key="3">
    <source>
        <dbReference type="ARBA" id="ARBA00023043"/>
    </source>
</evidence>
<keyword evidence="3 5" id="KW-0040">ANK repeat</keyword>
<dbReference type="FunCoup" id="A0A3N4LIC7">
    <property type="interactions" value="626"/>
</dbReference>
<feature type="repeat" description="ANK" evidence="5">
    <location>
        <begin position="337"/>
        <end position="369"/>
    </location>
</feature>
<dbReference type="STRING" id="1051890.A0A3N4LIC7"/>
<organism evidence="9 10">
    <name type="scientific">Terfezia boudieri ATCC MYA-4762</name>
    <dbReference type="NCBI Taxonomy" id="1051890"/>
    <lineage>
        <taxon>Eukaryota</taxon>
        <taxon>Fungi</taxon>
        <taxon>Dikarya</taxon>
        <taxon>Ascomycota</taxon>
        <taxon>Pezizomycotina</taxon>
        <taxon>Pezizomycetes</taxon>
        <taxon>Pezizales</taxon>
        <taxon>Pezizaceae</taxon>
        <taxon>Terfezia</taxon>
    </lineage>
</organism>
<dbReference type="SUPFAM" id="SSF54616">
    <property type="entry name" value="DNA-binding domain of Mlu1-box binding protein MBP1"/>
    <property type="match status" value="1"/>
</dbReference>
<reference evidence="9 10" key="1">
    <citation type="journal article" date="2018" name="Nat. Ecol. Evol.">
        <title>Pezizomycetes genomes reveal the molecular basis of ectomycorrhizal truffle lifestyle.</title>
        <authorList>
            <person name="Murat C."/>
            <person name="Payen T."/>
            <person name="Noel B."/>
            <person name="Kuo A."/>
            <person name="Morin E."/>
            <person name="Chen J."/>
            <person name="Kohler A."/>
            <person name="Krizsan K."/>
            <person name="Balestrini R."/>
            <person name="Da Silva C."/>
            <person name="Montanini B."/>
            <person name="Hainaut M."/>
            <person name="Levati E."/>
            <person name="Barry K.W."/>
            <person name="Belfiori B."/>
            <person name="Cichocki N."/>
            <person name="Clum A."/>
            <person name="Dockter R.B."/>
            <person name="Fauchery L."/>
            <person name="Guy J."/>
            <person name="Iotti M."/>
            <person name="Le Tacon F."/>
            <person name="Lindquist E.A."/>
            <person name="Lipzen A."/>
            <person name="Malagnac F."/>
            <person name="Mello A."/>
            <person name="Molinier V."/>
            <person name="Miyauchi S."/>
            <person name="Poulain J."/>
            <person name="Riccioni C."/>
            <person name="Rubini A."/>
            <person name="Sitrit Y."/>
            <person name="Splivallo R."/>
            <person name="Traeger S."/>
            <person name="Wang M."/>
            <person name="Zifcakova L."/>
            <person name="Wipf D."/>
            <person name="Zambonelli A."/>
            <person name="Paolocci F."/>
            <person name="Nowrousian M."/>
            <person name="Ottonello S."/>
            <person name="Baldrian P."/>
            <person name="Spatafora J.W."/>
            <person name="Henrissat B."/>
            <person name="Nagy L.G."/>
            <person name="Aury J.M."/>
            <person name="Wincker P."/>
            <person name="Grigoriev I.V."/>
            <person name="Bonfante P."/>
            <person name="Martin F.M."/>
        </authorList>
    </citation>
    <scope>NUCLEOTIDE SEQUENCE [LARGE SCALE GENOMIC DNA]</scope>
    <source>
        <strain evidence="9 10">ATCC MYA-4762</strain>
    </source>
</reference>
<dbReference type="InterPro" id="IPR003163">
    <property type="entry name" value="Tscrpt_reg_HTH_APSES-type"/>
</dbReference>
<proteinExistence type="predicted"/>
<dbReference type="GO" id="GO:0033309">
    <property type="term" value="C:SBF transcription complex"/>
    <property type="evidence" value="ECO:0007669"/>
    <property type="project" value="TreeGrafter"/>
</dbReference>
<dbReference type="Gene3D" id="1.25.40.20">
    <property type="entry name" value="Ankyrin repeat-containing domain"/>
    <property type="match status" value="1"/>
</dbReference>
<evidence type="ECO:0000313" key="10">
    <source>
        <dbReference type="Proteomes" id="UP000267821"/>
    </source>
</evidence>
<keyword evidence="4" id="KW-0183">Conidiation</keyword>
<dbReference type="PANTHER" id="PTHR43828">
    <property type="entry name" value="ASPARAGINASE"/>
    <property type="match status" value="1"/>
</dbReference>
<dbReference type="PANTHER" id="PTHR43828:SF15">
    <property type="entry name" value="TRANSCRIPTION FACTOR MBP1"/>
    <property type="match status" value="1"/>
</dbReference>
<dbReference type="InterPro" id="IPR002110">
    <property type="entry name" value="Ankyrin_rpt"/>
</dbReference>
<sequence length="685" mass="75679">MRRRSDGWLNATQILKVADYDKPQRTRILEREVQRGLHEKVQGGYGKYQGTWVPLERGREIAKLYNVEEILAPIFDFRPSTESPPLAPKHVTAASSKPRPARANAARAAPAPRRNLKPTPPAPPSVDSVEEEEEEEEEDESMISDIEPLMSSPAPESSPAPDDDFSDFDDNIHHHPQQAYSDELLDYFMSSGGGDLPTFLLHPPPDFNVNEIIDDEAHTAFHWAAAMGDLQVLELLLHAGADITQVNARGETPLMRAVLFTNNYDRKSFPRLVELLRSTIPHTDKFRSSVFHHIAATTLSRNKCIAARYYADVLLQKMAEIYPMADIAVQLNGQDQEGDTALTIAARNGAKKLIRSLLAYNTNPHIPNTQGQTADELIVEVEKRKAYAHAHQLGYHHSSSSPYQPHIPLPAAPGTPKIGPISGPSNAPGANYPPAAQFPRPPLPPPPPQPHISEAAIRATQKAIPDIAEKLEALARAFDMELEEKEKDLRQARKLLEDTERERGGVGGMVRDLERACVVGVVGDKVGVEEGKGVEVVTGEIEKLRVEEEMLAKELRRQVEMRQEVELRWLVEEMEKERGVATDNVPPPSTEAESLEEKLATAKELARLQSERKELVGRIVGGAGPGMTAESRISAYRRLIAHCVGLEIHRVEEILPELLRTLEGPEEEEVGVATTEGVGPVAGGR</sequence>
<keyword evidence="6" id="KW-0175">Coiled coil</keyword>
<dbReference type="Pfam" id="PF00023">
    <property type="entry name" value="Ank"/>
    <property type="match status" value="1"/>
</dbReference>
<dbReference type="OrthoDB" id="6718656at2759"/>
<dbReference type="PROSITE" id="PS51299">
    <property type="entry name" value="HTH_APSES"/>
    <property type="match status" value="1"/>
</dbReference>
<name>A0A3N4LIC7_9PEZI</name>
<evidence type="ECO:0000256" key="6">
    <source>
        <dbReference type="SAM" id="Coils"/>
    </source>
</evidence>
<evidence type="ECO:0000256" key="2">
    <source>
        <dbReference type="ARBA" id="ARBA00022969"/>
    </source>
</evidence>
<evidence type="ECO:0000313" key="9">
    <source>
        <dbReference type="EMBL" id="RPB22657.1"/>
    </source>
</evidence>
<dbReference type="PROSITE" id="PS50297">
    <property type="entry name" value="ANK_REP_REGION"/>
    <property type="match status" value="1"/>
</dbReference>
<dbReference type="GO" id="GO:0048315">
    <property type="term" value="P:conidium formation"/>
    <property type="evidence" value="ECO:0007669"/>
    <property type="project" value="UniProtKB-KW"/>
</dbReference>
<evidence type="ECO:0000256" key="4">
    <source>
        <dbReference type="ARBA" id="ARBA00023321"/>
    </source>
</evidence>
<evidence type="ECO:0000259" key="8">
    <source>
        <dbReference type="PROSITE" id="PS51299"/>
    </source>
</evidence>